<gene>
    <name evidence="1" type="ORF">R1flu_023705</name>
</gene>
<comment type="caution">
    <text evidence="1">The sequence shown here is derived from an EMBL/GenBank/DDBJ whole genome shotgun (WGS) entry which is preliminary data.</text>
</comment>
<evidence type="ECO:0000313" key="2">
    <source>
        <dbReference type="Proteomes" id="UP001605036"/>
    </source>
</evidence>
<accession>A0ABD1XWV5</accession>
<protein>
    <submittedName>
        <fullName evidence="1">Uncharacterized protein</fullName>
    </submittedName>
</protein>
<dbReference type="Proteomes" id="UP001605036">
    <property type="component" value="Unassembled WGS sequence"/>
</dbReference>
<sequence>METLMMKKKRRRRKISVEKSSLKRAKNNWKNFFLYESKRTGRERWTDVGESLASSLWLPSITVQKDWSRWQEASPRQM</sequence>
<reference evidence="1 2" key="1">
    <citation type="submission" date="2024-09" db="EMBL/GenBank/DDBJ databases">
        <title>Chromosome-scale assembly of Riccia fluitans.</title>
        <authorList>
            <person name="Paukszto L."/>
            <person name="Sawicki J."/>
            <person name="Karawczyk K."/>
            <person name="Piernik-Szablinska J."/>
            <person name="Szczecinska M."/>
            <person name="Mazdziarz M."/>
        </authorList>
    </citation>
    <scope>NUCLEOTIDE SEQUENCE [LARGE SCALE GENOMIC DNA]</scope>
    <source>
        <strain evidence="1">Rf_01</strain>
        <tissue evidence="1">Aerial parts of the thallus</tissue>
    </source>
</reference>
<dbReference type="AlphaFoldDB" id="A0ABD1XWV5"/>
<evidence type="ECO:0000313" key="1">
    <source>
        <dbReference type="EMBL" id="KAL2612013.1"/>
    </source>
</evidence>
<name>A0ABD1XWV5_9MARC</name>
<proteinExistence type="predicted"/>
<dbReference type="EMBL" id="JBHFFA010000007">
    <property type="protein sequence ID" value="KAL2612013.1"/>
    <property type="molecule type" value="Genomic_DNA"/>
</dbReference>
<organism evidence="1 2">
    <name type="scientific">Riccia fluitans</name>
    <dbReference type="NCBI Taxonomy" id="41844"/>
    <lineage>
        <taxon>Eukaryota</taxon>
        <taxon>Viridiplantae</taxon>
        <taxon>Streptophyta</taxon>
        <taxon>Embryophyta</taxon>
        <taxon>Marchantiophyta</taxon>
        <taxon>Marchantiopsida</taxon>
        <taxon>Marchantiidae</taxon>
        <taxon>Marchantiales</taxon>
        <taxon>Ricciaceae</taxon>
        <taxon>Riccia</taxon>
    </lineage>
</organism>
<keyword evidence="2" id="KW-1185">Reference proteome</keyword>